<dbReference type="AlphaFoldDB" id="A0AAN4ZJ25"/>
<proteinExistence type="predicted"/>
<gene>
    <name evidence="1" type="ORF">PMAYCL1PPCAC_09192</name>
</gene>
<protein>
    <submittedName>
        <fullName evidence="1">Uncharacterized protein</fullName>
    </submittedName>
</protein>
<name>A0AAN4ZJ25_9BILA</name>
<organism evidence="1 2">
    <name type="scientific">Pristionchus mayeri</name>
    <dbReference type="NCBI Taxonomy" id="1317129"/>
    <lineage>
        <taxon>Eukaryota</taxon>
        <taxon>Metazoa</taxon>
        <taxon>Ecdysozoa</taxon>
        <taxon>Nematoda</taxon>
        <taxon>Chromadorea</taxon>
        <taxon>Rhabditida</taxon>
        <taxon>Rhabditina</taxon>
        <taxon>Diplogasteromorpha</taxon>
        <taxon>Diplogasteroidea</taxon>
        <taxon>Neodiplogasteridae</taxon>
        <taxon>Pristionchus</taxon>
    </lineage>
</organism>
<evidence type="ECO:0000313" key="1">
    <source>
        <dbReference type="EMBL" id="GMR38997.1"/>
    </source>
</evidence>
<reference evidence="2" key="1">
    <citation type="submission" date="2022-10" db="EMBL/GenBank/DDBJ databases">
        <title>Genome assembly of Pristionchus species.</title>
        <authorList>
            <person name="Yoshida K."/>
            <person name="Sommer R.J."/>
        </authorList>
    </citation>
    <scope>NUCLEOTIDE SEQUENCE [LARGE SCALE GENOMIC DNA]</scope>
    <source>
        <strain evidence="2">RS5460</strain>
    </source>
</reference>
<dbReference type="Proteomes" id="UP001328107">
    <property type="component" value="Unassembled WGS sequence"/>
</dbReference>
<dbReference type="EMBL" id="BTRK01000002">
    <property type="protein sequence ID" value="GMR38997.1"/>
    <property type="molecule type" value="Genomic_DNA"/>
</dbReference>
<sequence length="71" mass="8218">HIRVRSSHAEENNHHFLLRRRIEFARGLDNFQGRISVLLILRPLALHDVIDDFFQSIPSFSLQPGDEVVDG</sequence>
<feature type="non-terminal residue" evidence="1">
    <location>
        <position position="71"/>
    </location>
</feature>
<accession>A0AAN4ZJ25</accession>
<evidence type="ECO:0000313" key="2">
    <source>
        <dbReference type="Proteomes" id="UP001328107"/>
    </source>
</evidence>
<comment type="caution">
    <text evidence="1">The sequence shown here is derived from an EMBL/GenBank/DDBJ whole genome shotgun (WGS) entry which is preliminary data.</text>
</comment>
<feature type="non-terminal residue" evidence="1">
    <location>
        <position position="1"/>
    </location>
</feature>
<keyword evidence="2" id="KW-1185">Reference proteome</keyword>